<evidence type="ECO:0000313" key="3">
    <source>
        <dbReference type="Proteomes" id="UP001054945"/>
    </source>
</evidence>
<name>A0AAV4PSA1_CAEEX</name>
<feature type="chain" id="PRO_5043775062" evidence="1">
    <location>
        <begin position="22"/>
        <end position="131"/>
    </location>
</feature>
<dbReference type="Proteomes" id="UP001054945">
    <property type="component" value="Unassembled WGS sequence"/>
</dbReference>
<comment type="caution">
    <text evidence="2">The sequence shown here is derived from an EMBL/GenBank/DDBJ whole genome shotgun (WGS) entry which is preliminary data.</text>
</comment>
<proteinExistence type="predicted"/>
<gene>
    <name evidence="2" type="ORF">CEXT_771201</name>
</gene>
<sequence length="131" mass="14743">MIITGNTWILIRIFINSQSLALHCYRVTLFTNVKAVAKIATLALNCLDSNKTVPCSRSTKNDVECELRGTFELWHALSYWKKKKRTTKANRLGLANFSSYPSCQSNLHYFIAGMGADDRETVAGLPLLTDR</sequence>
<organism evidence="2 3">
    <name type="scientific">Caerostris extrusa</name>
    <name type="common">Bark spider</name>
    <name type="synonym">Caerostris bankana</name>
    <dbReference type="NCBI Taxonomy" id="172846"/>
    <lineage>
        <taxon>Eukaryota</taxon>
        <taxon>Metazoa</taxon>
        <taxon>Ecdysozoa</taxon>
        <taxon>Arthropoda</taxon>
        <taxon>Chelicerata</taxon>
        <taxon>Arachnida</taxon>
        <taxon>Araneae</taxon>
        <taxon>Araneomorphae</taxon>
        <taxon>Entelegynae</taxon>
        <taxon>Araneoidea</taxon>
        <taxon>Araneidae</taxon>
        <taxon>Caerostris</taxon>
    </lineage>
</organism>
<reference evidence="2 3" key="1">
    <citation type="submission" date="2021-06" db="EMBL/GenBank/DDBJ databases">
        <title>Caerostris extrusa draft genome.</title>
        <authorList>
            <person name="Kono N."/>
            <person name="Arakawa K."/>
        </authorList>
    </citation>
    <scope>NUCLEOTIDE SEQUENCE [LARGE SCALE GENOMIC DNA]</scope>
</reference>
<dbReference type="AlphaFoldDB" id="A0AAV4PSA1"/>
<feature type="signal peptide" evidence="1">
    <location>
        <begin position="1"/>
        <end position="21"/>
    </location>
</feature>
<accession>A0AAV4PSA1</accession>
<dbReference type="EMBL" id="BPLR01004964">
    <property type="protein sequence ID" value="GIX98810.1"/>
    <property type="molecule type" value="Genomic_DNA"/>
</dbReference>
<keyword evidence="3" id="KW-1185">Reference proteome</keyword>
<protein>
    <submittedName>
        <fullName evidence="2">Uncharacterized protein</fullName>
    </submittedName>
</protein>
<evidence type="ECO:0000256" key="1">
    <source>
        <dbReference type="SAM" id="SignalP"/>
    </source>
</evidence>
<keyword evidence="1" id="KW-0732">Signal</keyword>
<evidence type="ECO:0000313" key="2">
    <source>
        <dbReference type="EMBL" id="GIX98810.1"/>
    </source>
</evidence>